<evidence type="ECO:0000256" key="6">
    <source>
        <dbReference type="PROSITE-ProRule" id="PRU00169"/>
    </source>
</evidence>
<dbReference type="CDD" id="cd00092">
    <property type="entry name" value="HTH_CRP"/>
    <property type="match status" value="1"/>
</dbReference>
<dbReference type="InterPro" id="IPR036388">
    <property type="entry name" value="WH-like_DNA-bd_sf"/>
</dbReference>
<evidence type="ECO:0000256" key="3">
    <source>
        <dbReference type="ARBA" id="ARBA00023015"/>
    </source>
</evidence>
<dbReference type="InterPro" id="IPR018335">
    <property type="entry name" value="Tscrpt_reg_HTH_Crp-type_CS"/>
</dbReference>
<evidence type="ECO:0000256" key="5">
    <source>
        <dbReference type="ARBA" id="ARBA00023163"/>
    </source>
</evidence>
<dbReference type="SMART" id="SM00100">
    <property type="entry name" value="cNMP"/>
    <property type="match status" value="1"/>
</dbReference>
<dbReference type="Gene3D" id="2.60.120.10">
    <property type="entry name" value="Jelly Rolls"/>
    <property type="match status" value="1"/>
</dbReference>
<dbReference type="SUPFAM" id="SSF46785">
    <property type="entry name" value="Winged helix' DNA-binding domain"/>
    <property type="match status" value="1"/>
</dbReference>
<name>A0A9X2YUT9_9FLAO</name>
<evidence type="ECO:0000259" key="7">
    <source>
        <dbReference type="PROSITE" id="PS50042"/>
    </source>
</evidence>
<dbReference type="GO" id="GO:0032993">
    <property type="term" value="C:protein-DNA complex"/>
    <property type="evidence" value="ECO:0007669"/>
    <property type="project" value="TreeGrafter"/>
</dbReference>
<dbReference type="InterPro" id="IPR012318">
    <property type="entry name" value="HTH_CRP"/>
</dbReference>
<dbReference type="Pfam" id="PF00072">
    <property type="entry name" value="Response_reg"/>
    <property type="match status" value="1"/>
</dbReference>
<accession>A0A9X2YUT9</accession>
<proteinExistence type="predicted"/>
<evidence type="ECO:0000256" key="2">
    <source>
        <dbReference type="ARBA" id="ARBA00023012"/>
    </source>
</evidence>
<dbReference type="PANTHER" id="PTHR48111">
    <property type="entry name" value="REGULATOR OF RPOS"/>
    <property type="match status" value="1"/>
</dbReference>
<gene>
    <name evidence="10" type="ORF">OIU83_07695</name>
</gene>
<dbReference type="GO" id="GO:0005829">
    <property type="term" value="C:cytosol"/>
    <property type="evidence" value="ECO:0007669"/>
    <property type="project" value="TreeGrafter"/>
</dbReference>
<keyword evidence="5" id="KW-0804">Transcription</keyword>
<keyword evidence="1 6" id="KW-0597">Phosphoprotein</keyword>
<dbReference type="InterPro" id="IPR039420">
    <property type="entry name" value="WalR-like"/>
</dbReference>
<evidence type="ECO:0000313" key="10">
    <source>
        <dbReference type="EMBL" id="MCV9927529.1"/>
    </source>
</evidence>
<dbReference type="InterPro" id="IPR011006">
    <property type="entry name" value="CheY-like_superfamily"/>
</dbReference>
<dbReference type="SMART" id="SM00448">
    <property type="entry name" value="REC"/>
    <property type="match status" value="1"/>
</dbReference>
<feature type="modified residue" description="4-aspartylphosphate" evidence="6">
    <location>
        <position position="52"/>
    </location>
</feature>
<evidence type="ECO:0000256" key="4">
    <source>
        <dbReference type="ARBA" id="ARBA00023125"/>
    </source>
</evidence>
<keyword evidence="3" id="KW-0805">Transcription regulation</keyword>
<dbReference type="SUPFAM" id="SSF51206">
    <property type="entry name" value="cAMP-binding domain-like"/>
    <property type="match status" value="1"/>
</dbReference>
<dbReference type="PANTHER" id="PTHR48111:SF4">
    <property type="entry name" value="DNA-BINDING DUAL TRANSCRIPTIONAL REGULATOR OMPR"/>
    <property type="match status" value="1"/>
</dbReference>
<dbReference type="PROSITE" id="PS51063">
    <property type="entry name" value="HTH_CRP_2"/>
    <property type="match status" value="1"/>
</dbReference>
<evidence type="ECO:0000259" key="9">
    <source>
        <dbReference type="PROSITE" id="PS51063"/>
    </source>
</evidence>
<dbReference type="SUPFAM" id="SSF52172">
    <property type="entry name" value="CheY-like"/>
    <property type="match status" value="1"/>
</dbReference>
<organism evidence="10 11">
    <name type="scientific">Flavobacterium shii</name>
    <dbReference type="NCBI Taxonomy" id="2987687"/>
    <lineage>
        <taxon>Bacteria</taxon>
        <taxon>Pseudomonadati</taxon>
        <taxon>Bacteroidota</taxon>
        <taxon>Flavobacteriia</taxon>
        <taxon>Flavobacteriales</taxon>
        <taxon>Flavobacteriaceae</taxon>
        <taxon>Flavobacterium</taxon>
    </lineage>
</organism>
<dbReference type="InterPro" id="IPR014710">
    <property type="entry name" value="RmlC-like_jellyroll"/>
</dbReference>
<dbReference type="InterPro" id="IPR001789">
    <property type="entry name" value="Sig_transdc_resp-reg_receiver"/>
</dbReference>
<comment type="caution">
    <text evidence="10">The sequence shown here is derived from an EMBL/GenBank/DDBJ whole genome shotgun (WGS) entry which is preliminary data.</text>
</comment>
<dbReference type="GO" id="GO:0000156">
    <property type="term" value="F:phosphorelay response regulator activity"/>
    <property type="evidence" value="ECO:0007669"/>
    <property type="project" value="TreeGrafter"/>
</dbReference>
<dbReference type="AlphaFoldDB" id="A0A9X2YUT9"/>
<dbReference type="CDD" id="cd00038">
    <property type="entry name" value="CAP_ED"/>
    <property type="match status" value="1"/>
</dbReference>
<protein>
    <submittedName>
        <fullName evidence="10">Response regulator</fullName>
    </submittedName>
</protein>
<evidence type="ECO:0000256" key="1">
    <source>
        <dbReference type="ARBA" id="ARBA00022553"/>
    </source>
</evidence>
<dbReference type="SMART" id="SM00419">
    <property type="entry name" value="HTH_CRP"/>
    <property type="match status" value="1"/>
</dbReference>
<dbReference type="PROSITE" id="PS50110">
    <property type="entry name" value="RESPONSE_REGULATORY"/>
    <property type="match status" value="1"/>
</dbReference>
<feature type="domain" description="Cyclic nucleotide-binding" evidence="7">
    <location>
        <begin position="147"/>
        <end position="260"/>
    </location>
</feature>
<dbReference type="Pfam" id="PF00027">
    <property type="entry name" value="cNMP_binding"/>
    <property type="match status" value="1"/>
</dbReference>
<dbReference type="InterPro" id="IPR036390">
    <property type="entry name" value="WH_DNA-bd_sf"/>
</dbReference>
<dbReference type="PROSITE" id="PS00042">
    <property type="entry name" value="HTH_CRP_1"/>
    <property type="match status" value="1"/>
</dbReference>
<dbReference type="EMBL" id="JAOZEW010000006">
    <property type="protein sequence ID" value="MCV9927529.1"/>
    <property type="molecule type" value="Genomic_DNA"/>
</dbReference>
<evidence type="ECO:0000313" key="11">
    <source>
        <dbReference type="Proteomes" id="UP001151079"/>
    </source>
</evidence>
<evidence type="ECO:0000259" key="8">
    <source>
        <dbReference type="PROSITE" id="PS50110"/>
    </source>
</evidence>
<feature type="domain" description="HTH crp-type" evidence="9">
    <location>
        <begin position="274"/>
        <end position="343"/>
    </location>
</feature>
<sequence>MSKVLIIEDHNDIRENIAEILNLAGYTVYLANNGKIGVELAVLNLPDIILCDIMMPELDGYGVLYMLNKNPKTSTIPFIFITAKSERPDMRKAMEMGADDYLTKPFDDIELLQAIESRLNKKKSERDFYSQSLGHLERLVGDREGLSELKKMIDEHVQRTFKKNQIIHYEGDRAIGIYLVISGKIKTVKLSEDGHELMTGMYHTNDFLGVNTILSNETYTDTATALEDSQVCFFPKEQLEELLKLYPDVAEKFIKILSNEIRTKDIHLLQLAYQSVRKRIAESLLRLFRQEEATKGNSINITRDDLAAMSGTASETVSRILTEFRNEGLIEKSGSQLKILDYMKIRKMKN</sequence>
<dbReference type="GO" id="GO:0000976">
    <property type="term" value="F:transcription cis-regulatory region binding"/>
    <property type="evidence" value="ECO:0007669"/>
    <property type="project" value="TreeGrafter"/>
</dbReference>
<dbReference type="Gene3D" id="1.10.10.10">
    <property type="entry name" value="Winged helix-like DNA-binding domain superfamily/Winged helix DNA-binding domain"/>
    <property type="match status" value="1"/>
</dbReference>
<dbReference type="Proteomes" id="UP001151079">
    <property type="component" value="Unassembled WGS sequence"/>
</dbReference>
<dbReference type="PRINTS" id="PR00034">
    <property type="entry name" value="HTHCRP"/>
</dbReference>
<keyword evidence="4" id="KW-0238">DNA-binding</keyword>
<dbReference type="InterPro" id="IPR000595">
    <property type="entry name" value="cNMP-bd_dom"/>
</dbReference>
<keyword evidence="11" id="KW-1185">Reference proteome</keyword>
<dbReference type="PROSITE" id="PS50042">
    <property type="entry name" value="CNMP_BINDING_3"/>
    <property type="match status" value="1"/>
</dbReference>
<reference evidence="10" key="1">
    <citation type="submission" date="2022-10" db="EMBL/GenBank/DDBJ databases">
        <title>Two novel species of Flavobacterium.</title>
        <authorList>
            <person name="Liu Q."/>
            <person name="Xin Y.-H."/>
        </authorList>
    </citation>
    <scope>NUCLEOTIDE SEQUENCE</scope>
    <source>
        <strain evidence="10">LS1R49</strain>
    </source>
</reference>
<dbReference type="Pfam" id="PF13545">
    <property type="entry name" value="HTH_Crp_2"/>
    <property type="match status" value="1"/>
</dbReference>
<dbReference type="RefSeq" id="WP_264205666.1">
    <property type="nucleotide sequence ID" value="NZ_JAOZEW010000006.1"/>
</dbReference>
<dbReference type="InterPro" id="IPR018490">
    <property type="entry name" value="cNMP-bd_dom_sf"/>
</dbReference>
<dbReference type="GO" id="GO:0003700">
    <property type="term" value="F:DNA-binding transcription factor activity"/>
    <property type="evidence" value="ECO:0007669"/>
    <property type="project" value="InterPro"/>
</dbReference>
<dbReference type="Gene3D" id="3.40.50.2300">
    <property type="match status" value="1"/>
</dbReference>
<keyword evidence="2" id="KW-0902">Two-component regulatory system</keyword>
<feature type="domain" description="Response regulatory" evidence="8">
    <location>
        <begin position="3"/>
        <end position="119"/>
    </location>
</feature>